<keyword evidence="3" id="KW-1185">Reference proteome</keyword>
<sequence>MTLSVTTTTPRKALGRDPRRDQRGPPLRQLCGGEERGFCQMAHRRERLHVGLPEIIDLARKAIFIQHWWLAPELYLRRPPAYHPEWRLDRLLKQAQGRGEGLRLVPGLRCQVGE</sequence>
<proteinExistence type="predicted"/>
<name>A0AAD7H4Z3_9AGAR</name>
<dbReference type="Proteomes" id="UP001215598">
    <property type="component" value="Unassembled WGS sequence"/>
</dbReference>
<reference evidence="2" key="1">
    <citation type="submission" date="2023-03" db="EMBL/GenBank/DDBJ databases">
        <title>Massive genome expansion in bonnet fungi (Mycena s.s.) driven by repeated elements and novel gene families across ecological guilds.</title>
        <authorList>
            <consortium name="Lawrence Berkeley National Laboratory"/>
            <person name="Harder C.B."/>
            <person name="Miyauchi S."/>
            <person name="Viragh M."/>
            <person name="Kuo A."/>
            <person name="Thoen E."/>
            <person name="Andreopoulos B."/>
            <person name="Lu D."/>
            <person name="Skrede I."/>
            <person name="Drula E."/>
            <person name="Henrissat B."/>
            <person name="Morin E."/>
            <person name="Kohler A."/>
            <person name="Barry K."/>
            <person name="LaButti K."/>
            <person name="Morin E."/>
            <person name="Salamov A."/>
            <person name="Lipzen A."/>
            <person name="Mereny Z."/>
            <person name="Hegedus B."/>
            <person name="Baldrian P."/>
            <person name="Stursova M."/>
            <person name="Weitz H."/>
            <person name="Taylor A."/>
            <person name="Grigoriev I.V."/>
            <person name="Nagy L.G."/>
            <person name="Martin F."/>
            <person name="Kauserud H."/>
        </authorList>
    </citation>
    <scope>NUCLEOTIDE SEQUENCE</scope>
    <source>
        <strain evidence="2">CBHHK182m</strain>
    </source>
</reference>
<evidence type="ECO:0000256" key="1">
    <source>
        <dbReference type="SAM" id="MobiDB-lite"/>
    </source>
</evidence>
<comment type="caution">
    <text evidence="2">The sequence shown here is derived from an EMBL/GenBank/DDBJ whole genome shotgun (WGS) entry which is preliminary data.</text>
</comment>
<organism evidence="2 3">
    <name type="scientific">Mycena metata</name>
    <dbReference type="NCBI Taxonomy" id="1033252"/>
    <lineage>
        <taxon>Eukaryota</taxon>
        <taxon>Fungi</taxon>
        <taxon>Dikarya</taxon>
        <taxon>Basidiomycota</taxon>
        <taxon>Agaricomycotina</taxon>
        <taxon>Agaricomycetes</taxon>
        <taxon>Agaricomycetidae</taxon>
        <taxon>Agaricales</taxon>
        <taxon>Marasmiineae</taxon>
        <taxon>Mycenaceae</taxon>
        <taxon>Mycena</taxon>
    </lineage>
</organism>
<dbReference type="AlphaFoldDB" id="A0AAD7H4Z3"/>
<evidence type="ECO:0000313" key="2">
    <source>
        <dbReference type="EMBL" id="KAJ7712092.1"/>
    </source>
</evidence>
<evidence type="ECO:0000313" key="3">
    <source>
        <dbReference type="Proteomes" id="UP001215598"/>
    </source>
</evidence>
<feature type="compositionally biased region" description="Polar residues" evidence="1">
    <location>
        <begin position="1"/>
        <end position="10"/>
    </location>
</feature>
<dbReference type="SUPFAM" id="SSF56024">
    <property type="entry name" value="Phospholipase D/nuclease"/>
    <property type="match status" value="1"/>
</dbReference>
<gene>
    <name evidence="2" type="ORF">B0H16DRAFT_583810</name>
</gene>
<dbReference type="EMBL" id="JARKIB010000377">
    <property type="protein sequence ID" value="KAJ7712092.1"/>
    <property type="molecule type" value="Genomic_DNA"/>
</dbReference>
<accession>A0AAD7H4Z3</accession>
<feature type="compositionally biased region" description="Basic and acidic residues" evidence="1">
    <location>
        <begin position="14"/>
        <end position="23"/>
    </location>
</feature>
<feature type="region of interest" description="Disordered" evidence="1">
    <location>
        <begin position="1"/>
        <end position="31"/>
    </location>
</feature>
<protein>
    <submittedName>
        <fullName evidence="2">Uncharacterized protein</fullName>
    </submittedName>
</protein>